<comment type="similarity">
    <text evidence="1">Belongs to the peptidase C48 family.</text>
</comment>
<evidence type="ECO:0000313" key="7">
    <source>
        <dbReference type="EMBL" id="SPJ87972.1"/>
    </source>
</evidence>
<feature type="compositionally biased region" description="Polar residues" evidence="5">
    <location>
        <begin position="209"/>
        <end position="225"/>
    </location>
</feature>
<dbReference type="GO" id="GO:0006508">
    <property type="term" value="P:proteolysis"/>
    <property type="evidence" value="ECO:0007669"/>
    <property type="project" value="UniProtKB-KW"/>
</dbReference>
<evidence type="ECO:0000256" key="3">
    <source>
        <dbReference type="ARBA" id="ARBA00022801"/>
    </source>
</evidence>
<feature type="compositionally biased region" description="Basic and acidic residues" evidence="5">
    <location>
        <begin position="31"/>
        <end position="49"/>
    </location>
</feature>
<dbReference type="InterPro" id="IPR038765">
    <property type="entry name" value="Papain-like_cys_pep_sf"/>
</dbReference>
<protein>
    <recommendedName>
        <fullName evidence="6">Ubiquitin-like protease family profile domain-containing protein</fullName>
    </recommendedName>
</protein>
<feature type="compositionally biased region" description="Polar residues" evidence="5">
    <location>
        <begin position="14"/>
        <end position="25"/>
    </location>
</feature>
<evidence type="ECO:0000256" key="2">
    <source>
        <dbReference type="ARBA" id="ARBA00022670"/>
    </source>
</evidence>
<name>A0AAE8MJU6_9HYPO</name>
<evidence type="ECO:0000313" key="8">
    <source>
        <dbReference type="Proteomes" id="UP001187734"/>
    </source>
</evidence>
<evidence type="ECO:0000256" key="5">
    <source>
        <dbReference type="SAM" id="MobiDB-lite"/>
    </source>
</evidence>
<sequence>MGRTKAGQARETAANVQIHSSPQLQHSKHGTAQEDNKALAESRDMRKTSEASVDGVDEGSNGKKRKRRTTEDLGATPRENRTTNSSKWPPDHKPTNPKDLHINAGMSRVIEMYEDAGLDRDLAWEKGSPIMMAMGKGSKLTQRIFKNPNKNPNKNPKIYDEVNNHINKLKLASTANASNVIENNTHYEPRAPAAARSPSSEHDLDESSSRGNHPVPNNDNPGSESLKSDAPISPVSVRSDANFLDPPAEPVSDTISRLENNEMLKSIDIYRCVGKFKKSPTWRVFEPGYPFNDTVLKHLSNSANNLVFFRYGHCHWSLVHLDMKQGHLNHSNSSKSIDMRISDLRDWVLKQSAIKVTSEITIQQKECPLQEDGFNCGVFALAFLESLLNGDDITSQVDTNALRNTFALRLRDTAPSEPTSPLDGDLYPAPSFHLNQSTLPDRRTSPDPSEHDNTKPPTLDIKTCVQQLLESFRRDKTDLEEKAKKLVVEQEALSRMQQDLDFLQQEFEKDEENARDLQKQVEFCQMYLDCFKHCPDGNDFHNNQCLNKLKSDLELTNESIMEETHSLSEKWGSAQAECDDRRKRIRQLQAKIDSHKAHQDGLEDSIAKAKETLADVKQTCAQILEG</sequence>
<evidence type="ECO:0000256" key="1">
    <source>
        <dbReference type="ARBA" id="ARBA00005234"/>
    </source>
</evidence>
<gene>
    <name evidence="7" type="ORF">FTOL_12441</name>
</gene>
<evidence type="ECO:0000256" key="4">
    <source>
        <dbReference type="SAM" id="Coils"/>
    </source>
</evidence>
<proteinExistence type="inferred from homology"/>
<dbReference type="GO" id="GO:0019783">
    <property type="term" value="F:ubiquitin-like protein peptidase activity"/>
    <property type="evidence" value="ECO:0007669"/>
    <property type="project" value="UniProtKB-ARBA"/>
</dbReference>
<reference evidence="7" key="1">
    <citation type="submission" date="2018-03" db="EMBL/GenBank/DDBJ databases">
        <authorList>
            <person name="Guldener U."/>
        </authorList>
    </citation>
    <scope>NUCLEOTIDE SEQUENCE</scope>
</reference>
<feature type="region of interest" description="Disordered" evidence="5">
    <location>
        <begin position="186"/>
        <end position="253"/>
    </location>
</feature>
<dbReference type="Proteomes" id="UP001187734">
    <property type="component" value="Unassembled WGS sequence"/>
</dbReference>
<feature type="coiled-coil region" evidence="4">
    <location>
        <begin position="585"/>
        <end position="619"/>
    </location>
</feature>
<feature type="domain" description="Ubiquitin-like protease family profile" evidence="6">
    <location>
        <begin position="312"/>
        <end position="406"/>
    </location>
</feature>
<keyword evidence="8" id="KW-1185">Reference proteome</keyword>
<dbReference type="AlphaFoldDB" id="A0AAE8MJU6"/>
<feature type="compositionally biased region" description="Basic and acidic residues" evidence="5">
    <location>
        <begin position="89"/>
        <end position="100"/>
    </location>
</feature>
<feature type="region of interest" description="Disordered" evidence="5">
    <location>
        <begin position="1"/>
        <end position="100"/>
    </location>
</feature>
<feature type="compositionally biased region" description="Basic and acidic residues" evidence="5">
    <location>
        <begin position="199"/>
        <end position="208"/>
    </location>
</feature>
<keyword evidence="3" id="KW-0378">Hydrolase</keyword>
<dbReference type="Gene3D" id="3.40.395.10">
    <property type="entry name" value="Adenoviral Proteinase, Chain A"/>
    <property type="match status" value="1"/>
</dbReference>
<evidence type="ECO:0000259" key="6">
    <source>
        <dbReference type="Pfam" id="PF02902"/>
    </source>
</evidence>
<comment type="caution">
    <text evidence="7">The sequence shown here is derived from an EMBL/GenBank/DDBJ whole genome shotgun (WGS) entry which is preliminary data.</text>
</comment>
<feature type="region of interest" description="Disordered" evidence="5">
    <location>
        <begin position="412"/>
        <end position="458"/>
    </location>
</feature>
<dbReference type="InterPro" id="IPR003653">
    <property type="entry name" value="Peptidase_C48_C"/>
</dbReference>
<keyword evidence="2" id="KW-0645">Protease</keyword>
<keyword evidence="4" id="KW-0175">Coiled coil</keyword>
<feature type="coiled-coil region" evidence="4">
    <location>
        <begin position="469"/>
        <end position="520"/>
    </location>
</feature>
<dbReference type="SUPFAM" id="SSF54001">
    <property type="entry name" value="Cysteine proteinases"/>
    <property type="match status" value="1"/>
</dbReference>
<feature type="compositionally biased region" description="Basic and acidic residues" evidence="5">
    <location>
        <begin position="440"/>
        <end position="454"/>
    </location>
</feature>
<dbReference type="EMBL" id="ONZP01000595">
    <property type="protein sequence ID" value="SPJ87972.1"/>
    <property type="molecule type" value="Genomic_DNA"/>
</dbReference>
<accession>A0AAE8MJU6</accession>
<organism evidence="7 8">
    <name type="scientific">Fusarium torulosum</name>
    <dbReference type="NCBI Taxonomy" id="33205"/>
    <lineage>
        <taxon>Eukaryota</taxon>
        <taxon>Fungi</taxon>
        <taxon>Dikarya</taxon>
        <taxon>Ascomycota</taxon>
        <taxon>Pezizomycotina</taxon>
        <taxon>Sordariomycetes</taxon>
        <taxon>Hypocreomycetidae</taxon>
        <taxon>Hypocreales</taxon>
        <taxon>Nectriaceae</taxon>
        <taxon>Fusarium</taxon>
    </lineage>
</organism>
<dbReference type="GO" id="GO:0008234">
    <property type="term" value="F:cysteine-type peptidase activity"/>
    <property type="evidence" value="ECO:0007669"/>
    <property type="project" value="InterPro"/>
</dbReference>
<dbReference type="Pfam" id="PF02902">
    <property type="entry name" value="Peptidase_C48"/>
    <property type="match status" value="1"/>
</dbReference>